<dbReference type="SUPFAM" id="SSF55608">
    <property type="entry name" value="Homing endonucleases"/>
    <property type="match status" value="1"/>
</dbReference>
<keyword evidence="2" id="KW-0540">Nuclease</keyword>
<geneLocation type="mitochondrion" evidence="2"/>
<dbReference type="EMBL" id="MT880588">
    <property type="protein sequence ID" value="QQY98188.1"/>
    <property type="molecule type" value="Genomic_DNA"/>
</dbReference>
<gene>
    <name evidence="2" type="primary">rns-i1</name>
</gene>
<dbReference type="GO" id="GO:0005739">
    <property type="term" value="C:mitochondrion"/>
    <property type="evidence" value="ECO:0007669"/>
    <property type="project" value="UniProtKB-ARBA"/>
</dbReference>
<dbReference type="InterPro" id="IPR027434">
    <property type="entry name" value="Homing_endonucl"/>
</dbReference>
<dbReference type="InterPro" id="IPR004860">
    <property type="entry name" value="LAGLIDADG_dom"/>
</dbReference>
<keyword evidence="2" id="KW-0255">Endonuclease</keyword>
<dbReference type="PANTHER" id="PTHR36181">
    <property type="entry name" value="INTRON-ENCODED ENDONUCLEASE AI3-RELATED"/>
    <property type="match status" value="1"/>
</dbReference>
<organism evidence="2">
    <name type="scientific">Uncinula necator</name>
    <name type="common">Grape powdery mildew</name>
    <dbReference type="NCBI Taxonomy" id="52586"/>
    <lineage>
        <taxon>Eukaryota</taxon>
        <taxon>Fungi</taxon>
        <taxon>Dikarya</taxon>
        <taxon>Ascomycota</taxon>
        <taxon>Pezizomycotina</taxon>
        <taxon>Leotiomycetes</taxon>
        <taxon>Erysiphales</taxon>
        <taxon>Erysiphaceae</taxon>
        <taxon>Erysiphe</taxon>
    </lineage>
</organism>
<protein>
    <submittedName>
        <fullName evidence="2">LAGLIDADG endonuclease domain-containing protein</fullName>
    </submittedName>
</protein>
<feature type="domain" description="Homing endonuclease LAGLIDADG" evidence="1">
    <location>
        <begin position="64"/>
        <end position="120"/>
    </location>
</feature>
<dbReference type="GO" id="GO:0004519">
    <property type="term" value="F:endonuclease activity"/>
    <property type="evidence" value="ECO:0007669"/>
    <property type="project" value="UniProtKB-KW"/>
</dbReference>
<dbReference type="PANTHER" id="PTHR36181:SF4">
    <property type="entry name" value="LAGLIDADG ENDONUCLEASE"/>
    <property type="match status" value="1"/>
</dbReference>
<reference evidence="2" key="1">
    <citation type="submission" date="2020-08" db="EMBL/GenBank/DDBJ databases">
        <title>Mitochondrial genome sequences of powdery mildew pathogens.</title>
        <authorList>
            <person name="Zaccaron A."/>
            <person name="Stergiopoulos I."/>
        </authorList>
    </citation>
    <scope>NUCLEOTIDE SEQUENCE</scope>
    <source>
        <strain evidence="2">C</strain>
    </source>
</reference>
<dbReference type="Gene3D" id="3.10.28.10">
    <property type="entry name" value="Homing endonucleases"/>
    <property type="match status" value="1"/>
</dbReference>
<keyword evidence="2" id="KW-0496">Mitochondrion</keyword>
<name>A0A7U1GFS0_UNCNE</name>
<dbReference type="GeneID" id="65320106"/>
<dbReference type="AlphaFoldDB" id="A0A7U1GFS0"/>
<dbReference type="InterPro" id="IPR051289">
    <property type="entry name" value="LAGLIDADG_Endonuclease"/>
</dbReference>
<evidence type="ECO:0000259" key="1">
    <source>
        <dbReference type="Pfam" id="PF00961"/>
    </source>
</evidence>
<accession>A0A7U1GFS0</accession>
<dbReference type="RefSeq" id="YP_010119135.1">
    <property type="nucleotide sequence ID" value="NC_056146.1"/>
</dbReference>
<evidence type="ECO:0000313" key="2">
    <source>
        <dbReference type="EMBL" id="QQY98188.1"/>
    </source>
</evidence>
<dbReference type="Pfam" id="PF00961">
    <property type="entry name" value="LAGLIDADG_1"/>
    <property type="match status" value="1"/>
</dbReference>
<sequence length="132" mass="15098">MSFLKNELIRRQEHLNNQGILKIVSLKASLNLGLSKQLKAEFPDIIPAYRCTDFLVSIPNDYWLSGFASAECCFMVGIAKSALSSTGYKVYLAFIITQHIRDELLMKCLINYLDCGKLKEMYMNSKFLNFLL</sequence>
<proteinExistence type="predicted"/>
<keyword evidence="2" id="KW-0378">Hydrolase</keyword>